<keyword evidence="2" id="KW-1185">Reference proteome</keyword>
<comment type="caution">
    <text evidence="1">The sequence shown here is derived from an EMBL/GenBank/DDBJ whole genome shotgun (WGS) entry which is preliminary data.</text>
</comment>
<evidence type="ECO:0000313" key="1">
    <source>
        <dbReference type="EMBL" id="KAK3063284.1"/>
    </source>
</evidence>
<evidence type="ECO:0000313" key="2">
    <source>
        <dbReference type="Proteomes" id="UP001186974"/>
    </source>
</evidence>
<proteinExistence type="predicted"/>
<accession>A0ACC3D7W2</accession>
<gene>
    <name evidence="1" type="ORF">LTS18_001666</name>
</gene>
<reference evidence="1" key="1">
    <citation type="submission" date="2024-09" db="EMBL/GenBank/DDBJ databases">
        <title>Black Yeasts Isolated from many extreme environments.</title>
        <authorList>
            <person name="Coleine C."/>
            <person name="Stajich J.E."/>
            <person name="Selbmann L."/>
        </authorList>
    </citation>
    <scope>NUCLEOTIDE SEQUENCE</scope>
    <source>
        <strain evidence="1">CCFEE 5737</strain>
    </source>
</reference>
<protein>
    <submittedName>
        <fullName evidence="1">Uncharacterized protein</fullName>
    </submittedName>
</protein>
<organism evidence="1 2">
    <name type="scientific">Coniosporium uncinatum</name>
    <dbReference type="NCBI Taxonomy" id="93489"/>
    <lineage>
        <taxon>Eukaryota</taxon>
        <taxon>Fungi</taxon>
        <taxon>Dikarya</taxon>
        <taxon>Ascomycota</taxon>
        <taxon>Pezizomycotina</taxon>
        <taxon>Dothideomycetes</taxon>
        <taxon>Dothideomycetes incertae sedis</taxon>
        <taxon>Coniosporium</taxon>
    </lineage>
</organism>
<name>A0ACC3D7W2_9PEZI</name>
<feature type="non-terminal residue" evidence="1">
    <location>
        <position position="1"/>
    </location>
</feature>
<dbReference type="EMBL" id="JAWDJW010006915">
    <property type="protein sequence ID" value="KAK3063284.1"/>
    <property type="molecule type" value="Genomic_DNA"/>
</dbReference>
<dbReference type="Proteomes" id="UP001186974">
    <property type="component" value="Unassembled WGS sequence"/>
</dbReference>
<sequence>KQPVRTFRRFRIRSTAAAPNNTTASSPSTSTAVYGSPDSDLYHISISKHNRCLVSLTLPFATAPATPAPICLLFRPCASDITLSTTSSTLRNLCAFPEHPRIQVFNRGPRHQHPEQPLRLLVTARNGVELIHTALHCLHYDNKDHDGAFTSILWRDCESDEAGAAVVSGPVFRVLWTR</sequence>